<name>A0A382B2Y7_9ZZZZ</name>
<protein>
    <recommendedName>
        <fullName evidence="2">Nuclear transport factor 2 family protein</fullName>
    </recommendedName>
</protein>
<evidence type="ECO:0000313" key="1">
    <source>
        <dbReference type="EMBL" id="SVB07672.1"/>
    </source>
</evidence>
<organism evidence="1">
    <name type="scientific">marine metagenome</name>
    <dbReference type="NCBI Taxonomy" id="408172"/>
    <lineage>
        <taxon>unclassified sequences</taxon>
        <taxon>metagenomes</taxon>
        <taxon>ecological metagenomes</taxon>
    </lineage>
</organism>
<dbReference type="AlphaFoldDB" id="A0A382B2Y7"/>
<dbReference type="InterPro" id="IPR032710">
    <property type="entry name" value="NTF2-like_dom_sf"/>
</dbReference>
<dbReference type="SUPFAM" id="SSF54427">
    <property type="entry name" value="NTF2-like"/>
    <property type="match status" value="1"/>
</dbReference>
<dbReference type="InterPro" id="IPR039437">
    <property type="entry name" value="FrzH/put_lumazine-bd"/>
</dbReference>
<evidence type="ECO:0008006" key="2">
    <source>
        <dbReference type="Google" id="ProtNLM"/>
    </source>
</evidence>
<dbReference type="Gene3D" id="3.10.450.50">
    <property type="match status" value="1"/>
</dbReference>
<sequence length="125" mass="14054">MVVLMSERDAIGATVQLYFDSLHESSKDKVNLSFHPNAKIAGLFHGDFLEMSRDDFGDFVASQQPSPKEKGDAERLDILSIEVAGITAVARVRDDYLGFTFLDTLSLIKTDEPWLIYNKLFHVES</sequence>
<dbReference type="EMBL" id="UINC01027798">
    <property type="protein sequence ID" value="SVB07672.1"/>
    <property type="molecule type" value="Genomic_DNA"/>
</dbReference>
<reference evidence="1" key="1">
    <citation type="submission" date="2018-05" db="EMBL/GenBank/DDBJ databases">
        <authorList>
            <person name="Lanie J.A."/>
            <person name="Ng W.-L."/>
            <person name="Kazmierczak K.M."/>
            <person name="Andrzejewski T.M."/>
            <person name="Davidsen T.M."/>
            <person name="Wayne K.J."/>
            <person name="Tettelin H."/>
            <person name="Glass J.I."/>
            <person name="Rusch D."/>
            <person name="Podicherti R."/>
            <person name="Tsui H.-C.T."/>
            <person name="Winkler M.E."/>
        </authorList>
    </citation>
    <scope>NUCLEOTIDE SEQUENCE</scope>
</reference>
<gene>
    <name evidence="1" type="ORF">METZ01_LOCUS160526</name>
</gene>
<accession>A0A382B2Y7</accession>
<proteinExistence type="predicted"/>
<dbReference type="Pfam" id="PF12893">
    <property type="entry name" value="Lumazine_bd_2"/>
    <property type="match status" value="1"/>
</dbReference>